<dbReference type="EMBL" id="KZ503041">
    <property type="protein sequence ID" value="PKU69196.1"/>
    <property type="molecule type" value="Genomic_DNA"/>
</dbReference>
<accession>A0A2I0W0L7</accession>
<feature type="compositionally biased region" description="Basic and acidic residues" evidence="1">
    <location>
        <begin position="219"/>
        <end position="233"/>
    </location>
</feature>
<feature type="region of interest" description="Disordered" evidence="1">
    <location>
        <begin position="164"/>
        <end position="233"/>
    </location>
</feature>
<proteinExistence type="predicted"/>
<dbReference type="AlphaFoldDB" id="A0A2I0W0L7"/>
<protein>
    <submittedName>
        <fullName evidence="2">Uncharacterized protein</fullName>
    </submittedName>
</protein>
<evidence type="ECO:0000313" key="3">
    <source>
        <dbReference type="Proteomes" id="UP000233837"/>
    </source>
</evidence>
<reference evidence="2 3" key="1">
    <citation type="journal article" date="2016" name="Sci. Rep.">
        <title>The Dendrobium catenatum Lindl. genome sequence provides insights into polysaccharide synthase, floral development and adaptive evolution.</title>
        <authorList>
            <person name="Zhang G.Q."/>
            <person name="Xu Q."/>
            <person name="Bian C."/>
            <person name="Tsai W.C."/>
            <person name="Yeh C.M."/>
            <person name="Liu K.W."/>
            <person name="Yoshida K."/>
            <person name="Zhang L.S."/>
            <person name="Chang S.B."/>
            <person name="Chen F."/>
            <person name="Shi Y."/>
            <person name="Su Y.Y."/>
            <person name="Zhang Y.Q."/>
            <person name="Chen L.J."/>
            <person name="Yin Y."/>
            <person name="Lin M."/>
            <person name="Huang H."/>
            <person name="Deng H."/>
            <person name="Wang Z.W."/>
            <person name="Zhu S.L."/>
            <person name="Zhao X."/>
            <person name="Deng C."/>
            <person name="Niu S.C."/>
            <person name="Huang J."/>
            <person name="Wang M."/>
            <person name="Liu G.H."/>
            <person name="Yang H.J."/>
            <person name="Xiao X.J."/>
            <person name="Hsiao Y.Y."/>
            <person name="Wu W.L."/>
            <person name="Chen Y.Y."/>
            <person name="Mitsuda N."/>
            <person name="Ohme-Takagi M."/>
            <person name="Luo Y.B."/>
            <person name="Van de Peer Y."/>
            <person name="Liu Z.J."/>
        </authorList>
    </citation>
    <scope>NUCLEOTIDE SEQUENCE [LARGE SCALE GENOMIC DNA]</scope>
    <source>
        <tissue evidence="2">The whole plant</tissue>
    </source>
</reference>
<keyword evidence="3" id="KW-1185">Reference proteome</keyword>
<organism evidence="2 3">
    <name type="scientific">Dendrobium catenatum</name>
    <dbReference type="NCBI Taxonomy" id="906689"/>
    <lineage>
        <taxon>Eukaryota</taxon>
        <taxon>Viridiplantae</taxon>
        <taxon>Streptophyta</taxon>
        <taxon>Embryophyta</taxon>
        <taxon>Tracheophyta</taxon>
        <taxon>Spermatophyta</taxon>
        <taxon>Magnoliopsida</taxon>
        <taxon>Liliopsida</taxon>
        <taxon>Asparagales</taxon>
        <taxon>Orchidaceae</taxon>
        <taxon>Epidendroideae</taxon>
        <taxon>Malaxideae</taxon>
        <taxon>Dendrobiinae</taxon>
        <taxon>Dendrobium</taxon>
    </lineage>
</organism>
<sequence>MGFEVISWPLEDGAIVMDLSTLFGSSNMFLVGCIGDVLKWDLILTKSMDSTDLILEDLGVIAEGWKGMETFVSSLDSQFFFEVQVLFIKNLKDLKFIGLSHVSVMREVIIISSYGFGKNEADYWPVELGVSVIASSTLLCLSMVIVIGSFEVSTDSSLDWSALSSKDVEDDPPPSSQTESPSTGPYPPYPHPYYYPYPGHPEQDGPSKPVEVGAGDHATTTDKRQYIEPKGDK</sequence>
<evidence type="ECO:0000256" key="1">
    <source>
        <dbReference type="SAM" id="MobiDB-lite"/>
    </source>
</evidence>
<gene>
    <name evidence="2" type="ORF">MA16_Dca002466</name>
</gene>
<dbReference type="Proteomes" id="UP000233837">
    <property type="component" value="Unassembled WGS sequence"/>
</dbReference>
<feature type="compositionally biased region" description="Pro residues" evidence="1">
    <location>
        <begin position="184"/>
        <end position="199"/>
    </location>
</feature>
<evidence type="ECO:0000313" key="2">
    <source>
        <dbReference type="EMBL" id="PKU69196.1"/>
    </source>
</evidence>
<reference evidence="2 3" key="2">
    <citation type="journal article" date="2017" name="Nature">
        <title>The Apostasia genome and the evolution of orchids.</title>
        <authorList>
            <person name="Zhang G.Q."/>
            <person name="Liu K.W."/>
            <person name="Li Z."/>
            <person name="Lohaus R."/>
            <person name="Hsiao Y.Y."/>
            <person name="Niu S.C."/>
            <person name="Wang J.Y."/>
            <person name="Lin Y.C."/>
            <person name="Xu Q."/>
            <person name="Chen L.J."/>
            <person name="Yoshida K."/>
            <person name="Fujiwara S."/>
            <person name="Wang Z.W."/>
            <person name="Zhang Y.Q."/>
            <person name="Mitsuda N."/>
            <person name="Wang M."/>
            <person name="Liu G.H."/>
            <person name="Pecoraro L."/>
            <person name="Huang H.X."/>
            <person name="Xiao X.J."/>
            <person name="Lin M."/>
            <person name="Wu X.Y."/>
            <person name="Wu W.L."/>
            <person name="Chen Y.Y."/>
            <person name="Chang S.B."/>
            <person name="Sakamoto S."/>
            <person name="Ohme-Takagi M."/>
            <person name="Yagi M."/>
            <person name="Zeng S.J."/>
            <person name="Shen C.Y."/>
            <person name="Yeh C.M."/>
            <person name="Luo Y.B."/>
            <person name="Tsai W.C."/>
            <person name="Van de Peer Y."/>
            <person name="Liu Z.J."/>
        </authorList>
    </citation>
    <scope>NUCLEOTIDE SEQUENCE [LARGE SCALE GENOMIC DNA]</scope>
    <source>
        <tissue evidence="2">The whole plant</tissue>
    </source>
</reference>
<name>A0A2I0W0L7_9ASPA</name>